<sequence length="67" mass="7650">MKGINDFSNALCSRVEINPAKSISTGIGPDNHSFDHLQHGFIKNRTIHYNSGRRPRDSKRNTFLSMY</sequence>
<name>A0ABZ1D8N1_9TREE</name>
<evidence type="ECO:0000313" key="1">
    <source>
        <dbReference type="EMBL" id="WRT69809.1"/>
    </source>
</evidence>
<dbReference type="GeneID" id="87958930"/>
<proteinExistence type="predicted"/>
<dbReference type="RefSeq" id="XP_062794548.1">
    <property type="nucleotide sequence ID" value="XM_062938497.1"/>
</dbReference>
<reference evidence="1 2" key="1">
    <citation type="submission" date="2024-01" db="EMBL/GenBank/DDBJ databases">
        <title>Comparative genomics of Cryptococcus and Kwoniella reveals pathogenesis evolution and contrasting modes of karyotype evolution via chromosome fusion or intercentromeric recombination.</title>
        <authorList>
            <person name="Coelho M.A."/>
            <person name="David-Palma M."/>
            <person name="Shea T."/>
            <person name="Bowers K."/>
            <person name="McGinley-Smith S."/>
            <person name="Mohammad A.W."/>
            <person name="Gnirke A."/>
            <person name="Yurkov A.M."/>
            <person name="Nowrousian M."/>
            <person name="Sun S."/>
            <person name="Cuomo C.A."/>
            <person name="Heitman J."/>
        </authorList>
    </citation>
    <scope>NUCLEOTIDE SEQUENCE [LARGE SCALE GENOMIC DNA]</scope>
    <source>
        <strain evidence="1">CBS 11374</strain>
    </source>
</reference>
<organism evidence="1 2">
    <name type="scientific">Kwoniella shivajii</name>
    <dbReference type="NCBI Taxonomy" id="564305"/>
    <lineage>
        <taxon>Eukaryota</taxon>
        <taxon>Fungi</taxon>
        <taxon>Dikarya</taxon>
        <taxon>Basidiomycota</taxon>
        <taxon>Agaricomycotina</taxon>
        <taxon>Tremellomycetes</taxon>
        <taxon>Tremellales</taxon>
        <taxon>Cryptococcaceae</taxon>
        <taxon>Kwoniella</taxon>
    </lineage>
</organism>
<protein>
    <submittedName>
        <fullName evidence="1">Uncharacterized protein</fullName>
    </submittedName>
</protein>
<keyword evidence="2" id="KW-1185">Reference proteome</keyword>
<dbReference type="Proteomes" id="UP001329825">
    <property type="component" value="Chromosome 9"/>
</dbReference>
<dbReference type="EMBL" id="CP141889">
    <property type="protein sequence ID" value="WRT69809.1"/>
    <property type="molecule type" value="Genomic_DNA"/>
</dbReference>
<accession>A0ABZ1D8N1</accession>
<evidence type="ECO:0000313" key="2">
    <source>
        <dbReference type="Proteomes" id="UP001329825"/>
    </source>
</evidence>
<gene>
    <name evidence="1" type="ORF">IL334_006800</name>
</gene>